<dbReference type="KEGG" id="laj:A0128_03775"/>
<dbReference type="Gene3D" id="2.40.400.10">
    <property type="entry name" value="Acetoacetate decarboxylase-like"/>
    <property type="match status" value="1"/>
</dbReference>
<dbReference type="SUPFAM" id="SSF160104">
    <property type="entry name" value="Acetoacetate decarboxylase-like"/>
    <property type="match status" value="1"/>
</dbReference>
<dbReference type="OrthoDB" id="332784at2"/>
<dbReference type="InterPro" id="IPR023375">
    <property type="entry name" value="ADC_dom_sf"/>
</dbReference>
<keyword evidence="2" id="KW-1185">Reference proteome</keyword>
<dbReference type="EMBL" id="CP015217">
    <property type="protein sequence ID" value="AOP35887.1"/>
    <property type="molecule type" value="Genomic_DNA"/>
</dbReference>
<protein>
    <recommendedName>
        <fullName evidence="3">Acetoacetate decarboxylase</fullName>
    </recommendedName>
</protein>
<evidence type="ECO:0000313" key="2">
    <source>
        <dbReference type="Proteomes" id="UP000094197"/>
    </source>
</evidence>
<accession>A0A1D7V254</accession>
<organism evidence="1 2">
    <name type="scientific">Leptospira tipperaryensis</name>
    <dbReference type="NCBI Taxonomy" id="2564040"/>
    <lineage>
        <taxon>Bacteria</taxon>
        <taxon>Pseudomonadati</taxon>
        <taxon>Spirochaetota</taxon>
        <taxon>Spirochaetia</taxon>
        <taxon>Leptospirales</taxon>
        <taxon>Leptospiraceae</taxon>
        <taxon>Leptospira</taxon>
    </lineage>
</organism>
<proteinExistence type="predicted"/>
<gene>
    <name evidence="1" type="ORF">A0128_03775</name>
</gene>
<dbReference type="AlphaFoldDB" id="A0A1D7V254"/>
<evidence type="ECO:0000313" key="1">
    <source>
        <dbReference type="EMBL" id="AOP35887.1"/>
    </source>
</evidence>
<dbReference type="Proteomes" id="UP000094197">
    <property type="component" value="Chromosome 1"/>
</dbReference>
<reference evidence="1 2" key="1">
    <citation type="submission" date="2016-04" db="EMBL/GenBank/DDBJ databases">
        <title>Complete genome seqeunce of Leptospira alstonii serovar Room22.</title>
        <authorList>
            <person name="Nally J.E."/>
            <person name="Bayles D.O."/>
            <person name="Hurley D."/>
            <person name="Fanning S."/>
            <person name="McMahon B.J."/>
            <person name="Arent Z."/>
        </authorList>
    </citation>
    <scope>NUCLEOTIDE SEQUENCE [LARGE SCALE GENOMIC DNA]</scope>
    <source>
        <strain evidence="1 2">GWTS #1</strain>
    </source>
</reference>
<sequence>MANYVVRGGEQELPPPYQMKQVEFYSFCIEGNQNAIQAIVDRDLNGPANGSAHYSAFTDKLFLVFAKQQYLVPGNDCGWVEETDVGFWIPLFAKDPLRIRFYQPYLFVDIPTAMATGREIYGFHKIHGDFQMPSLQVPPEYFSVDAITPRGKDRQAISQRMFTLTCPPGGSKTKESYDDFSKIGSKFAEILFGDPSKIAIPGMGLVVNLLDFLFSPELGMVFLKQFRDAANPTLACYQAIVEASSNVTHFRKGGLLEGNYVLDLLDNPYFPFVQDFGLKGNSVPVQFGIWCDFDFDFSPGKIIHQNT</sequence>
<name>A0A1D7V254_9LEPT</name>
<evidence type="ECO:0008006" key="3">
    <source>
        <dbReference type="Google" id="ProtNLM"/>
    </source>
</evidence>
<dbReference type="RefSeq" id="WP_069609092.1">
    <property type="nucleotide sequence ID" value="NZ_CP015217.1"/>
</dbReference>